<comment type="function">
    <text evidence="2">Involved in the assembly of C/D box small nucleolar ribonucleoprotein (snoRNP) particles. Recruits the SWI/SNF complex to the core promoter of rRNA genes and enhances pre-rRNA transcription. Mediates interaction of TELO2 with the R2TP complex which is necessary for the stability of MTOR and SMG1. Positively regulates the assembly and activity of the mTORC1 complex.</text>
</comment>
<feature type="domain" description="PIH1 N-terminal" evidence="4">
    <location>
        <begin position="29"/>
        <end position="187"/>
    </location>
</feature>
<evidence type="ECO:0000256" key="2">
    <source>
        <dbReference type="ARBA" id="ARBA00046233"/>
    </source>
</evidence>
<dbReference type="GO" id="GO:0097255">
    <property type="term" value="C:R2TP complex"/>
    <property type="evidence" value="ECO:0007669"/>
    <property type="project" value="TreeGrafter"/>
</dbReference>
<keyword evidence="5" id="KW-1185">Reference proteome</keyword>
<dbReference type="PANTHER" id="PTHR22997">
    <property type="entry name" value="PIH1 DOMAIN-CONTAINING PROTEIN 1"/>
    <property type="match status" value="1"/>
</dbReference>
<dbReference type="GO" id="GO:0000492">
    <property type="term" value="P:box C/D snoRNP assembly"/>
    <property type="evidence" value="ECO:0007669"/>
    <property type="project" value="TreeGrafter"/>
</dbReference>
<dbReference type="InterPro" id="IPR050734">
    <property type="entry name" value="PIH1/Kintoun_subfamily"/>
</dbReference>
<proteinExistence type="inferred from homology"/>
<dbReference type="GeneID" id="112466420"/>
<dbReference type="GO" id="GO:0005737">
    <property type="term" value="C:cytoplasm"/>
    <property type="evidence" value="ECO:0007669"/>
    <property type="project" value="TreeGrafter"/>
</dbReference>
<organism evidence="5 6">
    <name type="scientific">Temnothorax curvispinosus</name>
    <dbReference type="NCBI Taxonomy" id="300111"/>
    <lineage>
        <taxon>Eukaryota</taxon>
        <taxon>Metazoa</taxon>
        <taxon>Ecdysozoa</taxon>
        <taxon>Arthropoda</taxon>
        <taxon>Hexapoda</taxon>
        <taxon>Insecta</taxon>
        <taxon>Pterygota</taxon>
        <taxon>Neoptera</taxon>
        <taxon>Endopterygota</taxon>
        <taxon>Hymenoptera</taxon>
        <taxon>Apocrita</taxon>
        <taxon>Aculeata</taxon>
        <taxon>Formicoidea</taxon>
        <taxon>Formicidae</taxon>
        <taxon>Myrmicinae</taxon>
        <taxon>Temnothorax</taxon>
    </lineage>
</organism>
<dbReference type="Pfam" id="PF08190">
    <property type="entry name" value="PIH1"/>
    <property type="match status" value="1"/>
</dbReference>
<protein>
    <submittedName>
        <fullName evidence="6">PIH1 domain-containing protein 1-like isoform X1</fullName>
    </submittedName>
</protein>
<dbReference type="GO" id="GO:1990904">
    <property type="term" value="C:ribonucleoprotein complex"/>
    <property type="evidence" value="ECO:0007669"/>
    <property type="project" value="TreeGrafter"/>
</dbReference>
<evidence type="ECO:0000313" key="5">
    <source>
        <dbReference type="Proteomes" id="UP000504618"/>
    </source>
</evidence>
<dbReference type="InterPro" id="IPR012981">
    <property type="entry name" value="PIH1_N"/>
</dbReference>
<comment type="similarity">
    <text evidence="1">Belongs to the PIH1 family.</text>
</comment>
<feature type="region of interest" description="Disordered" evidence="3">
    <location>
        <begin position="176"/>
        <end position="211"/>
    </location>
</feature>
<evidence type="ECO:0000313" key="6">
    <source>
        <dbReference type="RefSeq" id="XP_024890257.1"/>
    </source>
</evidence>
<dbReference type="CTD" id="55011"/>
<dbReference type="OrthoDB" id="5135119at2759"/>
<dbReference type="AlphaFoldDB" id="A0A6J1R6H6"/>
<accession>A0A6J1R6H6</accession>
<evidence type="ECO:0000256" key="1">
    <source>
        <dbReference type="ARBA" id="ARBA00008511"/>
    </source>
</evidence>
<dbReference type="RefSeq" id="XP_024890257.1">
    <property type="nucleotide sequence ID" value="XM_025034489.1"/>
</dbReference>
<gene>
    <name evidence="6" type="primary">LOC112466420</name>
</gene>
<sequence>MGDATFLEVDDSIKAKNLLLFDKDRDTLNQQMDEMMKQFDSPPSILVQPIPGICVKTRTLNKEKIFVNICTSDKIPPPEDISDTKLLELLNDQVPAYTIPMSIGFERMEADKSGTPSATYDVMLNTAYLKKCQEKKHFMAFTTLVILSGVADKFNKEIDTENYVILKNRTVMGKLQQHRVENRKPKKPQSHKSLIEEISRSTKPVDSKNANLRDSDTAKMGYVILRKPAKGPTERLIALFDMSKSISVEDIVVLINSDRINVTDEKACCSYDVLIPYTYTLKPDNAKAYLDYNIGVRIYILFSFFFLY</sequence>
<evidence type="ECO:0000256" key="3">
    <source>
        <dbReference type="SAM" id="MobiDB-lite"/>
    </source>
</evidence>
<reference evidence="6" key="1">
    <citation type="submission" date="2025-08" db="UniProtKB">
        <authorList>
            <consortium name="RefSeq"/>
        </authorList>
    </citation>
    <scope>IDENTIFICATION</scope>
    <source>
        <tissue evidence="6">Whole body</tissue>
    </source>
</reference>
<evidence type="ECO:0000259" key="4">
    <source>
        <dbReference type="Pfam" id="PF08190"/>
    </source>
</evidence>
<name>A0A6J1R6H6_9HYME</name>
<dbReference type="Proteomes" id="UP000504618">
    <property type="component" value="Unplaced"/>
</dbReference>
<dbReference type="GO" id="GO:0006364">
    <property type="term" value="P:rRNA processing"/>
    <property type="evidence" value="ECO:0007669"/>
    <property type="project" value="TreeGrafter"/>
</dbReference>
<feature type="compositionally biased region" description="Basic and acidic residues" evidence="3">
    <location>
        <begin position="193"/>
        <end position="211"/>
    </location>
</feature>
<dbReference type="PANTHER" id="PTHR22997:SF0">
    <property type="entry name" value="PIH1 DOMAIN-CONTAINING PROTEIN 1"/>
    <property type="match status" value="1"/>
</dbReference>